<keyword evidence="3" id="KW-1185">Reference proteome</keyword>
<dbReference type="OrthoDB" id="3261041at2"/>
<feature type="transmembrane region" description="Helical" evidence="1">
    <location>
        <begin position="242"/>
        <end position="267"/>
    </location>
</feature>
<evidence type="ECO:0000313" key="3">
    <source>
        <dbReference type="Proteomes" id="UP000325415"/>
    </source>
</evidence>
<feature type="transmembrane region" description="Helical" evidence="1">
    <location>
        <begin position="182"/>
        <end position="202"/>
    </location>
</feature>
<dbReference type="GeneID" id="78127502"/>
<accession>A0A5N6RZV9</accession>
<evidence type="ECO:0000313" key="2">
    <source>
        <dbReference type="EMBL" id="KAE8127827.1"/>
    </source>
</evidence>
<organism evidence="2 3">
    <name type="scientific">Bifidobacterium tibiigranuli</name>
    <dbReference type="NCBI Taxonomy" id="2172043"/>
    <lineage>
        <taxon>Bacteria</taxon>
        <taxon>Bacillati</taxon>
        <taxon>Actinomycetota</taxon>
        <taxon>Actinomycetes</taxon>
        <taxon>Bifidobacteriales</taxon>
        <taxon>Bifidobacteriaceae</taxon>
        <taxon>Bifidobacterium</taxon>
    </lineage>
</organism>
<sequence>MTIVRLRWTLTLATLRKSVWQSIGYVISAILGLGLVIGVGAAAWSLGSQWFVSTQSSDAWFTGIMRPAVVLVGMSVMVFVIFVQLTLIGGSSTLNPHRFALYGIKDRELQAGLLASGMTGIPAIAGVASLLLWALAYRWAGPAMVIAQLIAAPLAVVTMMSLSKLVLALATTLVRSKRGTSVFYIVAMLAFISMFQLPNIILNSSDSRTFDPQTYGTATSIIGWTPFGAAFQLPFDAYAGNWVALLGRIAVLALTCVLCFMGCTWCLRRDRLTSDSSLGAVKAKGIGAFGWMPDSVSGAVSARLLTNLKRDPRQALMLLMPLFFVVVFGLQSHGISAIIWQSILWGGLFLNLAESNGLAYDGRGFAMQASIGVRGIEDRRGRVRVYGTITVGYILLLGVGVMLFTGDWRTTQGWATACAFLGGSIALALGGLGLAEVLSCVLIYPVASIDKPFSSPQGRALAQSLMPFATMLGTAVVGLPTIACVVILLVSGNWSQYWLIGPVGVVNGAVMLALGVWLGGKVMDARLLSIVATLDSFTSLQK</sequence>
<keyword evidence="1" id="KW-1133">Transmembrane helix</keyword>
<dbReference type="AlphaFoldDB" id="A0A5N6RZV9"/>
<keyword evidence="1" id="KW-0472">Membrane</keyword>
<dbReference type="Proteomes" id="UP000325415">
    <property type="component" value="Unassembled WGS sequence"/>
</dbReference>
<feature type="transmembrane region" description="Helical" evidence="1">
    <location>
        <begin position="64"/>
        <end position="90"/>
    </location>
</feature>
<evidence type="ECO:0000256" key="1">
    <source>
        <dbReference type="SAM" id="Phobius"/>
    </source>
</evidence>
<dbReference type="RefSeq" id="WP_152581152.1">
    <property type="nucleotide sequence ID" value="NZ_JALCCS010000048.1"/>
</dbReference>
<comment type="caution">
    <text evidence="2">The sequence shown here is derived from an EMBL/GenBank/DDBJ whole genome shotgun (WGS) entry which is preliminary data.</text>
</comment>
<gene>
    <name evidence="2" type="ORF">DDE84_07380</name>
</gene>
<feature type="transmembrane region" description="Helical" evidence="1">
    <location>
        <begin position="497"/>
        <end position="518"/>
    </location>
</feature>
<feature type="transmembrane region" description="Helical" evidence="1">
    <location>
        <begin position="145"/>
        <end position="170"/>
    </location>
</feature>
<feature type="transmembrane region" description="Helical" evidence="1">
    <location>
        <begin position="23"/>
        <end position="44"/>
    </location>
</feature>
<reference evidence="2 3" key="1">
    <citation type="submission" date="2018-04" db="EMBL/GenBank/DDBJ databases">
        <authorList>
            <person name="Eckel V.P."/>
            <person name="Vogel R.F."/>
        </authorList>
    </citation>
    <scope>NUCLEOTIDE SEQUENCE [LARGE SCALE GENOMIC DNA]</scope>
    <source>
        <strain evidence="3">TMW 2.1764</strain>
    </source>
</reference>
<feature type="transmembrane region" description="Helical" evidence="1">
    <location>
        <begin position="383"/>
        <end position="405"/>
    </location>
</feature>
<feature type="transmembrane region" description="Helical" evidence="1">
    <location>
        <begin position="425"/>
        <end position="447"/>
    </location>
</feature>
<feature type="transmembrane region" description="Helical" evidence="1">
    <location>
        <begin position="111"/>
        <end position="133"/>
    </location>
</feature>
<feature type="transmembrane region" description="Helical" evidence="1">
    <location>
        <begin position="315"/>
        <end position="332"/>
    </location>
</feature>
<name>A0A5N6RZV9_9BIFI</name>
<protein>
    <submittedName>
        <fullName evidence="2">ABC transporter permease</fullName>
    </submittedName>
</protein>
<dbReference type="EMBL" id="QDAG01000007">
    <property type="protein sequence ID" value="KAE8127827.1"/>
    <property type="molecule type" value="Genomic_DNA"/>
</dbReference>
<keyword evidence="1" id="KW-0812">Transmembrane</keyword>
<feature type="transmembrane region" description="Helical" evidence="1">
    <location>
        <begin position="468"/>
        <end position="491"/>
    </location>
</feature>
<proteinExistence type="predicted"/>